<feature type="domain" description="SD-repeat containing protein B" evidence="5">
    <location>
        <begin position="532"/>
        <end position="597"/>
    </location>
</feature>
<evidence type="ECO:0000259" key="4">
    <source>
        <dbReference type="Pfam" id="PF01345"/>
    </source>
</evidence>
<dbReference type="InterPro" id="IPR013783">
    <property type="entry name" value="Ig-like_fold"/>
</dbReference>
<evidence type="ECO:0000259" key="5">
    <source>
        <dbReference type="Pfam" id="PF17210"/>
    </source>
</evidence>
<evidence type="ECO:0008006" key="7">
    <source>
        <dbReference type="Google" id="ProtNLM"/>
    </source>
</evidence>
<dbReference type="InterPro" id="IPR051417">
    <property type="entry name" value="SDr/BOS_complex"/>
</dbReference>
<dbReference type="EMBL" id="MT631675">
    <property type="protein sequence ID" value="QNO57000.1"/>
    <property type="molecule type" value="Genomic_DNA"/>
</dbReference>
<dbReference type="PANTHER" id="PTHR23303:SF15">
    <property type="entry name" value="COLOSSIN-A"/>
    <property type="match status" value="1"/>
</dbReference>
<sequence>MVDDPPNRFCVGYTIQYGMYVRNPYVPGVQNVNMTLNVSDTYPNGATERLETNLFLLVNETKWYYRSYVVEAGDVGTKITNHFRVNGTTEVGENVSDTREKDSYILDPGINITKVASPTSGALGTDVNFTITVTNTGDCTLDSVEVVDTLPVGMSFVSADYGGSESPPGSGTIIWDLGTMVSGATHAPIHLVAHIDVGAAGPLTNNVLATGTPENSMCDDVTDSDDAVVTVTYSIAGMKFNDLNGNGVKDAGEPGLPGWTINLEQPAGTVINSTTTAADGSYTFTNLEPGDYTVSEVLKAGWAQTCPPTPGTYSVTLTDSPVIDRDFGNRGALSISGMKFNDLNGDGVKDAGEPGLEDWTINLVGPVSGTTTTAADGSYTFTNLEPGDYTVSEVLKAGWAQTCPAAPGTYSVTLTDSPVIDRDFGNRGALSISGMKFNDLNGDGVKDAGEPGLGDWTINLAGPVSGTTTTAADGSYTFTNLEPGDYTVSEVLKPGWVQTCPAAPGTYSVTLTDSPVIDRDFGNRGALSISGMKFDDLNGNGVKDAGEPGLPDWTINLVGPVSGTTTTAADGSYTFTNLEPGDYTVSEVLKAGWAQTCPPTPGTYSVTLTDSPVIDRDFGNRGALSISGMKFDDLNGNGVKDAGEPGLGDWTINLAGPVSGTTTTAADGSYTFTNLNFESF</sequence>
<dbReference type="AlphaFoldDB" id="A0A7G9Z9R6"/>
<comment type="subcellular location">
    <subcellularLocation>
        <location evidence="1">Secreted</location>
    </subcellularLocation>
</comment>
<accession>A0A7G9Z9R6</accession>
<evidence type="ECO:0000256" key="3">
    <source>
        <dbReference type="ARBA" id="ARBA00022729"/>
    </source>
</evidence>
<feature type="domain" description="SD-repeat containing protein B" evidence="5">
    <location>
        <begin position="338"/>
        <end position="404"/>
    </location>
</feature>
<keyword evidence="3" id="KW-0732">Signal</keyword>
<dbReference type="Pfam" id="PF01345">
    <property type="entry name" value="DUF11"/>
    <property type="match status" value="1"/>
</dbReference>
<dbReference type="NCBIfam" id="TIGR01451">
    <property type="entry name" value="B_ant_repeat"/>
    <property type="match status" value="1"/>
</dbReference>
<dbReference type="InterPro" id="IPR033764">
    <property type="entry name" value="Sdr_B"/>
</dbReference>
<evidence type="ECO:0000256" key="2">
    <source>
        <dbReference type="ARBA" id="ARBA00022525"/>
    </source>
</evidence>
<feature type="domain" description="DUF11" evidence="4">
    <location>
        <begin position="110"/>
        <end position="223"/>
    </location>
</feature>
<dbReference type="Pfam" id="PF17210">
    <property type="entry name" value="SdrD_B"/>
    <property type="match status" value="5"/>
</dbReference>
<evidence type="ECO:0000313" key="6">
    <source>
        <dbReference type="EMBL" id="QNO57000.1"/>
    </source>
</evidence>
<gene>
    <name evidence="6" type="ORF">MGAOFDBH_00018</name>
</gene>
<organism evidence="6">
    <name type="scientific">Candidatus Methanophaga sp. ANME-1 ERB7</name>
    <dbReference type="NCBI Taxonomy" id="2759913"/>
    <lineage>
        <taxon>Archaea</taxon>
        <taxon>Methanobacteriati</taxon>
        <taxon>Methanobacteriota</taxon>
        <taxon>Stenosarchaea group</taxon>
        <taxon>Methanomicrobia</taxon>
        <taxon>Candidatus Methanophagales</taxon>
        <taxon>Candidatus Methanophagaceae</taxon>
        <taxon>Candidatus Methanophaga</taxon>
    </lineage>
</organism>
<name>A0A7G9Z9R6_9EURY</name>
<dbReference type="Gene3D" id="2.60.40.10">
    <property type="entry name" value="Immunoglobulins"/>
    <property type="match status" value="5"/>
</dbReference>
<dbReference type="SUPFAM" id="SSF117074">
    <property type="entry name" value="Hypothetical protein PA1324"/>
    <property type="match status" value="5"/>
</dbReference>
<evidence type="ECO:0000256" key="1">
    <source>
        <dbReference type="ARBA" id="ARBA00004613"/>
    </source>
</evidence>
<feature type="domain" description="SD-repeat containing protein B" evidence="5">
    <location>
        <begin position="629"/>
        <end position="676"/>
    </location>
</feature>
<dbReference type="GO" id="GO:0005576">
    <property type="term" value="C:extracellular region"/>
    <property type="evidence" value="ECO:0007669"/>
    <property type="project" value="UniProtKB-SubCell"/>
</dbReference>
<dbReference type="InterPro" id="IPR047589">
    <property type="entry name" value="DUF11_rpt"/>
</dbReference>
<reference evidence="6" key="1">
    <citation type="submission" date="2020-06" db="EMBL/GenBank/DDBJ databases">
        <title>Unique genomic features of the anaerobic methanotrophic archaea.</title>
        <authorList>
            <person name="Chadwick G.L."/>
            <person name="Skennerton C.T."/>
            <person name="Laso-Perez R."/>
            <person name="Leu A.O."/>
            <person name="Speth D.R."/>
            <person name="Yu H."/>
            <person name="Morgan-Lang C."/>
            <person name="Hatzenpichler R."/>
            <person name="Goudeau D."/>
            <person name="Malmstrom R."/>
            <person name="Brazelton W.J."/>
            <person name="Woyke T."/>
            <person name="Hallam S.J."/>
            <person name="Tyson G.W."/>
            <person name="Wegener G."/>
            <person name="Boetius A."/>
            <person name="Orphan V."/>
        </authorList>
    </citation>
    <scope>NUCLEOTIDE SEQUENCE</scope>
</reference>
<keyword evidence="2" id="KW-0964">Secreted</keyword>
<protein>
    <recommendedName>
        <fullName evidence="7">DUF11 domain-containing protein</fullName>
    </recommendedName>
</protein>
<dbReference type="InterPro" id="IPR001434">
    <property type="entry name" value="OmcB-like_DUF11"/>
</dbReference>
<dbReference type="PANTHER" id="PTHR23303">
    <property type="entry name" value="CARBOXYPEPTIDASE REGULATORY REGION-CONTAINING"/>
    <property type="match status" value="1"/>
</dbReference>
<proteinExistence type="predicted"/>
<feature type="domain" description="SD-repeat containing protein B" evidence="5">
    <location>
        <begin position="435"/>
        <end position="500"/>
    </location>
</feature>
<feature type="domain" description="SD-repeat containing protein B" evidence="5">
    <location>
        <begin position="236"/>
        <end position="306"/>
    </location>
</feature>